<name>C4GE93_9FIRM</name>
<organism evidence="1 2">
    <name type="scientific">Shuttleworthella satelles DSM 14600</name>
    <dbReference type="NCBI Taxonomy" id="626523"/>
    <lineage>
        <taxon>Bacteria</taxon>
        <taxon>Bacillati</taxon>
        <taxon>Bacillota</taxon>
        <taxon>Clostridia</taxon>
        <taxon>Lachnospirales</taxon>
        <taxon>Lachnospiraceae</taxon>
        <taxon>Shuttleworthella</taxon>
    </lineage>
</organism>
<dbReference type="STRING" id="626523.GCWU000342_02039"/>
<dbReference type="eggNOG" id="ENOG502Z970">
    <property type="taxonomic scope" value="Bacteria"/>
</dbReference>
<proteinExistence type="predicted"/>
<dbReference type="EMBL" id="ACIP02000007">
    <property type="protein sequence ID" value="EEP27345.1"/>
    <property type="molecule type" value="Genomic_DNA"/>
</dbReference>
<keyword evidence="2" id="KW-1185">Reference proteome</keyword>
<dbReference type="Proteomes" id="UP000003494">
    <property type="component" value="Unassembled WGS sequence"/>
</dbReference>
<evidence type="ECO:0000313" key="2">
    <source>
        <dbReference type="Proteomes" id="UP000003494"/>
    </source>
</evidence>
<dbReference type="Pfam" id="PF14196">
    <property type="entry name" value="ATC_hydrolase"/>
    <property type="match status" value="1"/>
</dbReference>
<sequence>MDKGTCEKVRREREKNVHPYYAENRDKLKKDMNKLLFLIRPELEEASRRKYGDVFAEIWTYYETKLLERFPYIGGEHVSGTRNLTGAYCFVAMGEVLQKYGVDPEETGHLMVMSYERMTMKMPWIVRKSIGKLCGNTRLLNKIFRKKDAKNAANAAKNPGSFETKTQIPPEEGSDFSYHNLVCPLADFAKQYGYEAYMPYLCNLDYVMFSVLGVPLFREHTCFEDGDFCDFRIKLGEKPMEYWPPVFTQGRGYK</sequence>
<reference evidence="1" key="1">
    <citation type="submission" date="2009-04" db="EMBL/GenBank/DDBJ databases">
        <authorList>
            <person name="Weinstock G."/>
            <person name="Sodergren E."/>
            <person name="Clifton S."/>
            <person name="Fulton L."/>
            <person name="Fulton B."/>
            <person name="Courtney L."/>
            <person name="Fronick C."/>
            <person name="Harrison M."/>
            <person name="Strong C."/>
            <person name="Farmer C."/>
            <person name="Delahaunty K."/>
            <person name="Markovic C."/>
            <person name="Hall O."/>
            <person name="Minx P."/>
            <person name="Tomlinson C."/>
            <person name="Mitreva M."/>
            <person name="Nelson J."/>
            <person name="Hou S."/>
            <person name="Wollam A."/>
            <person name="Pepin K.H."/>
            <person name="Johnson M."/>
            <person name="Bhonagiri V."/>
            <person name="Nash W.E."/>
            <person name="Warren W."/>
            <person name="Chinwalla A."/>
            <person name="Mardis E.R."/>
            <person name="Wilson R.K."/>
        </authorList>
    </citation>
    <scope>NUCLEOTIDE SEQUENCE [LARGE SCALE GENOMIC DNA]</scope>
    <source>
        <strain evidence="1">DSM 14600</strain>
    </source>
</reference>
<comment type="caution">
    <text evidence="1">The sequence shown here is derived from an EMBL/GenBank/DDBJ whole genome shotgun (WGS) entry which is preliminary data.</text>
</comment>
<gene>
    <name evidence="1" type="ORF">GCWU000342_02039</name>
</gene>
<accession>C4GE93</accession>
<evidence type="ECO:0008006" key="3">
    <source>
        <dbReference type="Google" id="ProtNLM"/>
    </source>
</evidence>
<dbReference type="InterPro" id="IPR026002">
    <property type="entry name" value="ATC_hydrolase-like"/>
</dbReference>
<evidence type="ECO:0000313" key="1">
    <source>
        <dbReference type="EMBL" id="EEP27345.1"/>
    </source>
</evidence>
<dbReference type="HOGENOM" id="CLU_103694_0_0_9"/>
<dbReference type="AlphaFoldDB" id="C4GE93"/>
<protein>
    <recommendedName>
        <fullName evidence="3">L-2-amino-thiazoline-4-carboxylic acid hydrolase</fullName>
    </recommendedName>
</protein>